<evidence type="ECO:0000313" key="1">
    <source>
        <dbReference type="EMBL" id="GLL12115.1"/>
    </source>
</evidence>
<accession>A0A9W6NW86</accession>
<reference evidence="1" key="1">
    <citation type="journal article" date="2014" name="Int. J. Syst. Evol. Microbiol.">
        <title>Complete genome sequence of Corynebacterium casei LMG S-19264T (=DSM 44701T), isolated from a smear-ripened cheese.</title>
        <authorList>
            <consortium name="US DOE Joint Genome Institute (JGI-PGF)"/>
            <person name="Walter F."/>
            <person name="Albersmeier A."/>
            <person name="Kalinowski J."/>
            <person name="Ruckert C."/>
        </authorList>
    </citation>
    <scope>NUCLEOTIDE SEQUENCE</scope>
    <source>
        <strain evidence="1">VKM Ac-1069</strain>
    </source>
</reference>
<protein>
    <submittedName>
        <fullName evidence="1">Uncharacterized protein</fullName>
    </submittedName>
</protein>
<evidence type="ECO:0000313" key="2">
    <source>
        <dbReference type="Proteomes" id="UP001143463"/>
    </source>
</evidence>
<keyword evidence="2" id="KW-1185">Reference proteome</keyword>
<dbReference type="RefSeq" id="WP_156067606.1">
    <property type="nucleotide sequence ID" value="NZ_BAAAUZ010000020.1"/>
</dbReference>
<dbReference type="AlphaFoldDB" id="A0A9W6NW86"/>
<organism evidence="1 2">
    <name type="scientific">Pseudonocardia halophobica</name>
    <dbReference type="NCBI Taxonomy" id="29401"/>
    <lineage>
        <taxon>Bacteria</taxon>
        <taxon>Bacillati</taxon>
        <taxon>Actinomycetota</taxon>
        <taxon>Actinomycetes</taxon>
        <taxon>Pseudonocardiales</taxon>
        <taxon>Pseudonocardiaceae</taxon>
        <taxon>Pseudonocardia</taxon>
    </lineage>
</organism>
<reference evidence="1" key="2">
    <citation type="submission" date="2023-01" db="EMBL/GenBank/DDBJ databases">
        <authorList>
            <person name="Sun Q."/>
            <person name="Evtushenko L."/>
        </authorList>
    </citation>
    <scope>NUCLEOTIDE SEQUENCE</scope>
    <source>
        <strain evidence="1">VKM Ac-1069</strain>
    </source>
</reference>
<comment type="caution">
    <text evidence="1">The sequence shown here is derived from an EMBL/GenBank/DDBJ whole genome shotgun (WGS) entry which is preliminary data.</text>
</comment>
<proteinExistence type="predicted"/>
<dbReference type="Proteomes" id="UP001143463">
    <property type="component" value="Unassembled WGS sequence"/>
</dbReference>
<name>A0A9W6NW86_9PSEU</name>
<gene>
    <name evidence="1" type="ORF">GCM10017577_32560</name>
</gene>
<dbReference type="EMBL" id="BSFQ01000012">
    <property type="protein sequence ID" value="GLL12115.1"/>
    <property type="molecule type" value="Genomic_DNA"/>
</dbReference>
<sequence length="103" mass="11025">MSVAIRTRVSAPVELYDAVHAEVVRRTGGAVDGLLVHVGLPTSDGFEVLEVWESRAAYEHYTETLVAPVVAELSAGRTGPGPEMTTEELEPRGLVITRSPVVV</sequence>